<dbReference type="PANTHER" id="PTHR10131">
    <property type="entry name" value="TNF RECEPTOR ASSOCIATED FACTOR"/>
    <property type="match status" value="1"/>
</dbReference>
<keyword evidence="6" id="KW-1185">Reference proteome</keyword>
<dbReference type="InterPro" id="IPR013083">
    <property type="entry name" value="Znf_RING/FYVE/PHD"/>
</dbReference>
<dbReference type="Gene3D" id="3.30.40.10">
    <property type="entry name" value="Zinc/RING finger domain, C3HC4 (zinc finger)"/>
    <property type="match status" value="2"/>
</dbReference>
<dbReference type="Proteomes" id="UP000821853">
    <property type="component" value="Chromosome 10"/>
</dbReference>
<keyword evidence="2" id="KW-0862">Zinc</keyword>
<dbReference type="OrthoDB" id="10040278at2759"/>
<keyword evidence="1 3" id="KW-0479">Metal-binding</keyword>
<dbReference type="Pfam" id="PF21355">
    <property type="entry name" value="TRAF-mep_MATH"/>
    <property type="match status" value="1"/>
</dbReference>
<comment type="caution">
    <text evidence="5">The sequence shown here is derived from an EMBL/GenBank/DDBJ whole genome shotgun (WGS) entry which is preliminary data.</text>
</comment>
<evidence type="ECO:0000256" key="1">
    <source>
        <dbReference type="ARBA" id="ARBA00022771"/>
    </source>
</evidence>
<dbReference type="VEuPathDB" id="VectorBase:HLOH_058048"/>
<evidence type="ECO:0000259" key="4">
    <source>
        <dbReference type="PROSITE" id="PS50089"/>
    </source>
</evidence>
<dbReference type="GO" id="GO:0005164">
    <property type="term" value="F:tumor necrosis factor receptor binding"/>
    <property type="evidence" value="ECO:0007669"/>
    <property type="project" value="TreeGrafter"/>
</dbReference>
<dbReference type="InterPro" id="IPR001841">
    <property type="entry name" value="Znf_RING"/>
</dbReference>
<sequence>MAPGHPCTVFGFGSCLDWRSTVFVNAIPAIRVCSACGLVPSTAALLPCRHGLCPSCFEHSTDSECGQCPLDKQRFQSEDVAWSTFAQDSLLSRKIRCWNADHGCDAVGAAPEILEHFNHHCQYHVVSCPSCGQDVAHKDILSHLDSGLCHAATEESRKAQDGHGNAIVVPSEYIQTFENTLRENSEMSTAVLAKMSEVRVSEQSNASAIKQLQEQLKLLLRELQGTNALICEERTEMSAALVSIKAKIDAVADGQAAGNGNIGHRLQKLEALIGECKTVGTTSGQALQDMKVDFKEKPNNLEAASKAIFPDLRRESEPFEWIIPDWSKLKEEARDKVEVYLEAEKPSYFRGYCILPGVLIVTIPGHQWLSMKIRVCKGKYDHLLPWPISQCFCLKVVQSNGQCFKDHVELDTAKRPLWAFQRPTTPKNDYGWTTGCINVIAIEEAGCINEDKLHVRFELKS</sequence>
<gene>
    <name evidence="5" type="ORF">HPB48_019271</name>
</gene>
<reference evidence="5 6" key="1">
    <citation type="journal article" date="2020" name="Cell">
        <title>Large-Scale Comparative Analyses of Tick Genomes Elucidate Their Genetic Diversity and Vector Capacities.</title>
        <authorList>
            <consortium name="Tick Genome and Microbiome Consortium (TIGMIC)"/>
            <person name="Jia N."/>
            <person name="Wang J."/>
            <person name="Shi W."/>
            <person name="Du L."/>
            <person name="Sun Y."/>
            <person name="Zhan W."/>
            <person name="Jiang J.F."/>
            <person name="Wang Q."/>
            <person name="Zhang B."/>
            <person name="Ji P."/>
            <person name="Bell-Sakyi L."/>
            <person name="Cui X.M."/>
            <person name="Yuan T.T."/>
            <person name="Jiang B.G."/>
            <person name="Yang W.F."/>
            <person name="Lam T.T."/>
            <person name="Chang Q.C."/>
            <person name="Ding S.J."/>
            <person name="Wang X.J."/>
            <person name="Zhu J.G."/>
            <person name="Ruan X.D."/>
            <person name="Zhao L."/>
            <person name="Wei J.T."/>
            <person name="Ye R.Z."/>
            <person name="Que T.C."/>
            <person name="Du C.H."/>
            <person name="Zhou Y.H."/>
            <person name="Cheng J.X."/>
            <person name="Dai P.F."/>
            <person name="Guo W.B."/>
            <person name="Han X.H."/>
            <person name="Huang E.J."/>
            <person name="Li L.F."/>
            <person name="Wei W."/>
            <person name="Gao Y.C."/>
            <person name="Liu J.Z."/>
            <person name="Shao H.Z."/>
            <person name="Wang X."/>
            <person name="Wang C.C."/>
            <person name="Yang T.C."/>
            <person name="Huo Q.B."/>
            <person name="Li W."/>
            <person name="Chen H.Y."/>
            <person name="Chen S.E."/>
            <person name="Zhou L.G."/>
            <person name="Ni X.B."/>
            <person name="Tian J.H."/>
            <person name="Sheng Y."/>
            <person name="Liu T."/>
            <person name="Pan Y.S."/>
            <person name="Xia L.Y."/>
            <person name="Li J."/>
            <person name="Zhao F."/>
            <person name="Cao W.C."/>
        </authorList>
    </citation>
    <scope>NUCLEOTIDE SEQUENCE [LARGE SCALE GENOMIC DNA]</scope>
    <source>
        <strain evidence="5">HaeL-2018</strain>
    </source>
</reference>
<organism evidence="5 6">
    <name type="scientific">Haemaphysalis longicornis</name>
    <name type="common">Bush tick</name>
    <dbReference type="NCBI Taxonomy" id="44386"/>
    <lineage>
        <taxon>Eukaryota</taxon>
        <taxon>Metazoa</taxon>
        <taxon>Ecdysozoa</taxon>
        <taxon>Arthropoda</taxon>
        <taxon>Chelicerata</taxon>
        <taxon>Arachnida</taxon>
        <taxon>Acari</taxon>
        <taxon>Parasitiformes</taxon>
        <taxon>Ixodida</taxon>
        <taxon>Ixodoidea</taxon>
        <taxon>Ixodidae</taxon>
        <taxon>Haemaphysalinae</taxon>
        <taxon>Haemaphysalis</taxon>
    </lineage>
</organism>
<dbReference type="EMBL" id="JABSTR010000002">
    <property type="protein sequence ID" value="KAH9364441.1"/>
    <property type="molecule type" value="Genomic_DNA"/>
</dbReference>
<keyword evidence="1 3" id="KW-0863">Zinc-finger</keyword>
<evidence type="ECO:0000313" key="6">
    <source>
        <dbReference type="Proteomes" id="UP000821853"/>
    </source>
</evidence>
<dbReference type="SUPFAM" id="SSF49599">
    <property type="entry name" value="TRAF domain-like"/>
    <property type="match status" value="2"/>
</dbReference>
<dbReference type="GO" id="GO:0008270">
    <property type="term" value="F:zinc ion binding"/>
    <property type="evidence" value="ECO:0007669"/>
    <property type="project" value="UniProtKB-KW"/>
</dbReference>
<feature type="domain" description="RING-type" evidence="4">
    <location>
        <begin position="33"/>
        <end position="72"/>
    </location>
</feature>
<protein>
    <recommendedName>
        <fullName evidence="4">RING-type domain-containing protein</fullName>
    </recommendedName>
</protein>
<dbReference type="AlphaFoldDB" id="A0A9J6FQA6"/>
<evidence type="ECO:0000256" key="3">
    <source>
        <dbReference type="PROSITE-ProRule" id="PRU00175"/>
    </source>
</evidence>
<dbReference type="InterPro" id="IPR049342">
    <property type="entry name" value="TRAF1-6_MATH_dom"/>
</dbReference>
<name>A0A9J6FQA6_HAELO</name>
<evidence type="ECO:0000256" key="2">
    <source>
        <dbReference type="ARBA" id="ARBA00022833"/>
    </source>
</evidence>
<dbReference type="OMA" id="MENNIHY"/>
<dbReference type="PANTHER" id="PTHR10131:SF138">
    <property type="entry name" value="RE66324P"/>
    <property type="match status" value="1"/>
</dbReference>
<proteinExistence type="predicted"/>
<accession>A0A9J6FQA6</accession>
<dbReference type="GO" id="GO:0009898">
    <property type="term" value="C:cytoplasmic side of plasma membrane"/>
    <property type="evidence" value="ECO:0007669"/>
    <property type="project" value="TreeGrafter"/>
</dbReference>
<dbReference type="Gene3D" id="2.60.210.10">
    <property type="entry name" value="Apoptosis, Tumor Necrosis Factor Receptor Associated Protein 2, Chain A"/>
    <property type="match status" value="1"/>
</dbReference>
<dbReference type="PROSITE" id="PS50089">
    <property type="entry name" value="ZF_RING_2"/>
    <property type="match status" value="1"/>
</dbReference>
<dbReference type="InterPro" id="IPR008974">
    <property type="entry name" value="TRAF-like"/>
</dbReference>
<dbReference type="GO" id="GO:0043122">
    <property type="term" value="P:regulation of canonical NF-kappaB signal transduction"/>
    <property type="evidence" value="ECO:0007669"/>
    <property type="project" value="TreeGrafter"/>
</dbReference>
<dbReference type="SUPFAM" id="SSF57850">
    <property type="entry name" value="RING/U-box"/>
    <property type="match status" value="1"/>
</dbReference>
<evidence type="ECO:0000313" key="5">
    <source>
        <dbReference type="EMBL" id="KAH9364441.1"/>
    </source>
</evidence>